<keyword evidence="3" id="KW-1003">Cell membrane</keyword>
<protein>
    <submittedName>
        <fullName evidence="9">MFS transporter</fullName>
    </submittedName>
</protein>
<accession>A0A7C3MNC3</accession>
<feature type="transmembrane region" description="Helical" evidence="7">
    <location>
        <begin position="346"/>
        <end position="365"/>
    </location>
</feature>
<keyword evidence="4 7" id="KW-0812">Transmembrane</keyword>
<name>A0A7C3MNC3_DICTH</name>
<dbReference type="SUPFAM" id="SSF103473">
    <property type="entry name" value="MFS general substrate transporter"/>
    <property type="match status" value="1"/>
</dbReference>
<evidence type="ECO:0000256" key="1">
    <source>
        <dbReference type="ARBA" id="ARBA00004651"/>
    </source>
</evidence>
<feature type="transmembrane region" description="Helical" evidence="7">
    <location>
        <begin position="225"/>
        <end position="246"/>
    </location>
</feature>
<feature type="transmembrane region" description="Helical" evidence="7">
    <location>
        <begin position="46"/>
        <end position="67"/>
    </location>
</feature>
<evidence type="ECO:0000259" key="8">
    <source>
        <dbReference type="PROSITE" id="PS50850"/>
    </source>
</evidence>
<reference evidence="9" key="1">
    <citation type="journal article" date="2020" name="mSystems">
        <title>Genome- and Community-Level Interaction Insights into Carbon Utilization and Element Cycling Functions of Hydrothermarchaeota in Hydrothermal Sediment.</title>
        <authorList>
            <person name="Zhou Z."/>
            <person name="Liu Y."/>
            <person name="Xu W."/>
            <person name="Pan J."/>
            <person name="Luo Z.H."/>
            <person name="Li M."/>
        </authorList>
    </citation>
    <scope>NUCLEOTIDE SEQUENCE [LARGE SCALE GENOMIC DNA]</scope>
    <source>
        <strain evidence="9">SpSt-81</strain>
    </source>
</reference>
<feature type="transmembrane region" description="Helical" evidence="7">
    <location>
        <begin position="288"/>
        <end position="305"/>
    </location>
</feature>
<dbReference type="Pfam" id="PF05977">
    <property type="entry name" value="MFS_3"/>
    <property type="match status" value="1"/>
</dbReference>
<dbReference type="GO" id="GO:0022857">
    <property type="term" value="F:transmembrane transporter activity"/>
    <property type="evidence" value="ECO:0007669"/>
    <property type="project" value="InterPro"/>
</dbReference>
<comment type="caution">
    <text evidence="9">The sequence shown here is derived from an EMBL/GenBank/DDBJ whole genome shotgun (WGS) entry which is preliminary data.</text>
</comment>
<evidence type="ECO:0000256" key="4">
    <source>
        <dbReference type="ARBA" id="ARBA00022692"/>
    </source>
</evidence>
<dbReference type="AlphaFoldDB" id="A0A7C3MNC3"/>
<dbReference type="PANTHER" id="PTHR23513">
    <property type="entry name" value="INTEGRAL MEMBRANE EFFLUX PROTEIN-RELATED"/>
    <property type="match status" value="1"/>
</dbReference>
<dbReference type="InterPro" id="IPR036259">
    <property type="entry name" value="MFS_trans_sf"/>
</dbReference>
<evidence type="ECO:0000313" key="9">
    <source>
        <dbReference type="EMBL" id="HFX13092.1"/>
    </source>
</evidence>
<feature type="transmembrane region" description="Helical" evidence="7">
    <location>
        <begin position="311"/>
        <end position="334"/>
    </location>
</feature>
<dbReference type="PROSITE" id="PS50850">
    <property type="entry name" value="MFS"/>
    <property type="match status" value="1"/>
</dbReference>
<feature type="domain" description="Major facilitator superfamily (MFS) profile" evidence="8">
    <location>
        <begin position="1"/>
        <end position="400"/>
    </location>
</feature>
<keyword evidence="2" id="KW-0813">Transport</keyword>
<keyword evidence="6 7" id="KW-0472">Membrane</keyword>
<feature type="transmembrane region" description="Helical" evidence="7">
    <location>
        <begin position="371"/>
        <end position="392"/>
    </location>
</feature>
<feature type="transmembrane region" description="Helical" evidence="7">
    <location>
        <begin position="258"/>
        <end position="276"/>
    </location>
</feature>
<feature type="transmembrane region" description="Helical" evidence="7">
    <location>
        <begin position="79"/>
        <end position="99"/>
    </location>
</feature>
<organism evidence="9">
    <name type="scientific">Dictyoglomus thermophilum</name>
    <dbReference type="NCBI Taxonomy" id="14"/>
    <lineage>
        <taxon>Bacteria</taxon>
        <taxon>Pseudomonadati</taxon>
        <taxon>Dictyoglomota</taxon>
        <taxon>Dictyoglomia</taxon>
        <taxon>Dictyoglomales</taxon>
        <taxon>Dictyoglomaceae</taxon>
        <taxon>Dictyoglomus</taxon>
    </lineage>
</organism>
<dbReference type="GO" id="GO:0005886">
    <property type="term" value="C:plasma membrane"/>
    <property type="evidence" value="ECO:0007669"/>
    <property type="project" value="UniProtKB-SubCell"/>
</dbReference>
<dbReference type="InterPro" id="IPR010290">
    <property type="entry name" value="TM_effector"/>
</dbReference>
<evidence type="ECO:0000256" key="7">
    <source>
        <dbReference type="SAM" id="Phobius"/>
    </source>
</evidence>
<evidence type="ECO:0000256" key="3">
    <source>
        <dbReference type="ARBA" id="ARBA00022475"/>
    </source>
</evidence>
<dbReference type="InterPro" id="IPR020846">
    <property type="entry name" value="MFS_dom"/>
</dbReference>
<feature type="transmembrane region" description="Helical" evidence="7">
    <location>
        <begin position="144"/>
        <end position="169"/>
    </location>
</feature>
<sequence length="413" mass="45858">METNLFRALKSRNYKLYFTGQAISLIGTWIQSTALSWLVYRLTNSSVLLGTIAFLSQIPNTFLSPIIGVFLDRFSKHRILIITQFLLMLQALILSILTLTNQIQIWHILLLSLILGIFNSIDAPTRQSFVMEMVEREEDLSNAIALNSFLFNSARLIGPSIGGFLISFLGEGICFTINAISYLAVVIALLFMRVKPITSTRTSHLVSELKEGFYYVFKTLVVRHILIFIALSSLLSAVYSVLLPIFAKDILHGGPETLGILTSSIGAGALFGAIFLAGRQKIKGIEKIIAQSFGTAGLGLLAFSLSRNLYLSLLSLFITGLSFMLISVCSNTLIQSIIDNHIRGRVMSIYVMFFMGAMPIGSYLGGYLSKFVGPVYTIHLSSVLCFASCILYTHRLISLRSYIYEILEKKHLN</sequence>
<evidence type="ECO:0000256" key="5">
    <source>
        <dbReference type="ARBA" id="ARBA00022989"/>
    </source>
</evidence>
<dbReference type="Gene3D" id="1.20.1250.20">
    <property type="entry name" value="MFS general substrate transporter like domains"/>
    <property type="match status" value="1"/>
</dbReference>
<comment type="subcellular location">
    <subcellularLocation>
        <location evidence="1">Cell membrane</location>
        <topology evidence="1">Multi-pass membrane protein</topology>
    </subcellularLocation>
</comment>
<feature type="transmembrane region" description="Helical" evidence="7">
    <location>
        <begin position="16"/>
        <end position="40"/>
    </location>
</feature>
<feature type="transmembrane region" description="Helical" evidence="7">
    <location>
        <begin position="175"/>
        <end position="194"/>
    </location>
</feature>
<evidence type="ECO:0000256" key="2">
    <source>
        <dbReference type="ARBA" id="ARBA00022448"/>
    </source>
</evidence>
<evidence type="ECO:0000256" key="6">
    <source>
        <dbReference type="ARBA" id="ARBA00023136"/>
    </source>
</evidence>
<keyword evidence="5 7" id="KW-1133">Transmembrane helix</keyword>
<dbReference type="EMBL" id="DTIN01000009">
    <property type="protein sequence ID" value="HFX13092.1"/>
    <property type="molecule type" value="Genomic_DNA"/>
</dbReference>
<feature type="transmembrane region" description="Helical" evidence="7">
    <location>
        <begin position="105"/>
        <end position="123"/>
    </location>
</feature>
<gene>
    <name evidence="9" type="ORF">ENW00_02900</name>
</gene>
<dbReference type="PANTHER" id="PTHR23513:SF11">
    <property type="entry name" value="STAPHYLOFERRIN A TRANSPORTER"/>
    <property type="match status" value="1"/>
</dbReference>
<proteinExistence type="predicted"/>
<dbReference type="CDD" id="cd06173">
    <property type="entry name" value="MFS_MefA_like"/>
    <property type="match status" value="1"/>
</dbReference>